<comment type="caution">
    <text evidence="10">The sequence shown here is derived from an EMBL/GenBank/DDBJ whole genome shotgun (WGS) entry which is preliminary data.</text>
</comment>
<keyword evidence="4 9" id="KW-0812">Transmembrane</keyword>
<dbReference type="Pfam" id="PF02321">
    <property type="entry name" value="OEP"/>
    <property type="match status" value="2"/>
</dbReference>
<feature type="signal peptide" evidence="9">
    <location>
        <begin position="1"/>
        <end position="29"/>
    </location>
</feature>
<evidence type="ECO:0000256" key="9">
    <source>
        <dbReference type="RuleBase" id="RU362097"/>
    </source>
</evidence>
<feature type="chain" id="PRO_5021490563" evidence="9">
    <location>
        <begin position="30"/>
        <end position="495"/>
    </location>
</feature>
<keyword evidence="3 9" id="KW-1134">Transmembrane beta strand</keyword>
<keyword evidence="5 9" id="KW-0732">Signal</keyword>
<evidence type="ECO:0000256" key="5">
    <source>
        <dbReference type="ARBA" id="ARBA00022729"/>
    </source>
</evidence>
<evidence type="ECO:0000256" key="7">
    <source>
        <dbReference type="ARBA" id="ARBA00023139"/>
    </source>
</evidence>
<dbReference type="GO" id="GO:0015562">
    <property type="term" value="F:efflux transmembrane transporter activity"/>
    <property type="evidence" value="ECO:0007669"/>
    <property type="project" value="InterPro"/>
</dbReference>
<evidence type="ECO:0000256" key="3">
    <source>
        <dbReference type="ARBA" id="ARBA00022452"/>
    </source>
</evidence>
<evidence type="ECO:0000256" key="6">
    <source>
        <dbReference type="ARBA" id="ARBA00023136"/>
    </source>
</evidence>
<dbReference type="RefSeq" id="WP_140839282.1">
    <property type="nucleotide sequence ID" value="NZ_RCZI01000001.1"/>
</dbReference>
<evidence type="ECO:0000256" key="4">
    <source>
        <dbReference type="ARBA" id="ARBA00022692"/>
    </source>
</evidence>
<keyword evidence="7 9" id="KW-0564">Palmitate</keyword>
<evidence type="ECO:0000313" key="11">
    <source>
        <dbReference type="Proteomes" id="UP000319212"/>
    </source>
</evidence>
<dbReference type="OrthoDB" id="9770517at2"/>
<evidence type="ECO:0000256" key="1">
    <source>
        <dbReference type="ARBA" id="ARBA00004370"/>
    </source>
</evidence>
<dbReference type="AlphaFoldDB" id="A0A502E364"/>
<proteinExistence type="inferred from homology"/>
<evidence type="ECO:0000256" key="2">
    <source>
        <dbReference type="ARBA" id="ARBA00007613"/>
    </source>
</evidence>
<dbReference type="InterPro" id="IPR010131">
    <property type="entry name" value="MdtP/NodT-like"/>
</dbReference>
<dbReference type="PANTHER" id="PTHR30203:SF20">
    <property type="entry name" value="MULTIDRUG RESISTANCE OUTER MEMBRANE PROTEIN MDTP-RELATED"/>
    <property type="match status" value="1"/>
</dbReference>
<evidence type="ECO:0000313" key="10">
    <source>
        <dbReference type="EMBL" id="TPG30880.1"/>
    </source>
</evidence>
<dbReference type="Gene3D" id="1.20.1600.10">
    <property type="entry name" value="Outer membrane efflux proteins (OEP)"/>
    <property type="match status" value="1"/>
</dbReference>
<dbReference type="EMBL" id="RCZI01000001">
    <property type="protein sequence ID" value="TPG30880.1"/>
    <property type="molecule type" value="Genomic_DNA"/>
</dbReference>
<dbReference type="InterPro" id="IPR003423">
    <property type="entry name" value="OMP_efflux"/>
</dbReference>
<comment type="subcellular location">
    <subcellularLocation>
        <location evidence="9">Cell membrane</location>
        <topology evidence="9">Lipid-anchor</topology>
    </subcellularLocation>
    <subcellularLocation>
        <location evidence="1">Membrane</location>
    </subcellularLocation>
</comment>
<comment type="similarity">
    <text evidence="2 9">Belongs to the outer membrane factor (OMF) (TC 1.B.17) family.</text>
</comment>
<keyword evidence="6 9" id="KW-0472">Membrane</keyword>
<organism evidence="10 11">
    <name type="scientific">Variovorax guangxiensis</name>
    <dbReference type="NCBI Taxonomy" id="1775474"/>
    <lineage>
        <taxon>Bacteria</taxon>
        <taxon>Pseudomonadati</taxon>
        <taxon>Pseudomonadota</taxon>
        <taxon>Betaproteobacteria</taxon>
        <taxon>Burkholderiales</taxon>
        <taxon>Comamonadaceae</taxon>
        <taxon>Variovorax</taxon>
    </lineage>
</organism>
<sequence>MNRRFAFPSLARRALPLAAVLAIALAGCADMSGIDSIAKLRDAESLGLQRAVAEHEGSLAPSAVDVRWWTGFGDAQLDALIDEALAGNPNLAVARARLARAQSAIATAQAADKPQLNGAFDASRQRFSGNYIYPAPLGGSIQELGTLQLNGSWEIDFFGKNRAALDSAMGSANAAAAEADASRVLLASNVARSYVQWARLNEQLAVARRTLAQRDETLQLVRDRVSAGLDTRLELRQSEGGLPEARQQIEALGEQIALAQHAIDALVARPGASQALAAPTLASLHAMALQSAIPADLLGRRADIAAARWRVEAATGDVAAARTLFYPNVSLTAFVGTQSLGLDNLLKSDSRQWGFGPAVRLPIFEGGRLRANLRGKAADLDAAIESYNGTVLDAVRDAADQVSSAQSVVRQQAQQRDAQTAAEGAYEIAVQRYRAGLGNYLNVLTAESAVLAQRRLAVDLAARSLETQVGLARALGGGWQPTVAVAGAGSHAAHP</sequence>
<dbReference type="SUPFAM" id="SSF56954">
    <property type="entry name" value="Outer membrane efflux proteins (OEP)"/>
    <property type="match status" value="1"/>
</dbReference>
<dbReference type="PROSITE" id="PS51257">
    <property type="entry name" value="PROKAR_LIPOPROTEIN"/>
    <property type="match status" value="1"/>
</dbReference>
<gene>
    <name evidence="10" type="ORF">EAH82_05405</name>
</gene>
<name>A0A502E364_9BURK</name>
<dbReference type="NCBIfam" id="TIGR01845">
    <property type="entry name" value="outer_NodT"/>
    <property type="match status" value="1"/>
</dbReference>
<evidence type="ECO:0000256" key="8">
    <source>
        <dbReference type="ARBA" id="ARBA00023288"/>
    </source>
</evidence>
<dbReference type="Gene3D" id="2.20.200.10">
    <property type="entry name" value="Outer membrane efflux proteins (OEP)"/>
    <property type="match status" value="1"/>
</dbReference>
<protein>
    <submittedName>
        <fullName evidence="10">Efflux transporter outer membrane subunit</fullName>
    </submittedName>
</protein>
<dbReference type="PANTHER" id="PTHR30203">
    <property type="entry name" value="OUTER MEMBRANE CATION EFFLUX PROTEIN"/>
    <property type="match status" value="1"/>
</dbReference>
<keyword evidence="8 9" id="KW-0449">Lipoprotein</keyword>
<accession>A0A502E364</accession>
<dbReference type="Proteomes" id="UP000319212">
    <property type="component" value="Unassembled WGS sequence"/>
</dbReference>
<dbReference type="GO" id="GO:0005886">
    <property type="term" value="C:plasma membrane"/>
    <property type="evidence" value="ECO:0007669"/>
    <property type="project" value="UniProtKB-SubCell"/>
</dbReference>
<reference evidence="10 11" key="1">
    <citation type="journal article" date="2019" name="Environ. Microbiol.">
        <title>Species interactions and distinct microbial communities in high Arctic permafrost affected cryosols are associated with the CH4 and CO2 gas fluxes.</title>
        <authorList>
            <person name="Altshuler I."/>
            <person name="Hamel J."/>
            <person name="Turney S."/>
            <person name="Magnuson E."/>
            <person name="Levesque R."/>
            <person name="Greer C."/>
            <person name="Whyte L.G."/>
        </authorList>
    </citation>
    <scope>NUCLEOTIDE SEQUENCE [LARGE SCALE GENOMIC DNA]</scope>
    <source>
        <strain evidence="10 11">S06.C</strain>
    </source>
</reference>